<evidence type="ECO:0000313" key="1">
    <source>
        <dbReference type="EMBL" id="NUU15013.1"/>
    </source>
</evidence>
<gene>
    <name evidence="1" type="ORF">HP507_14355</name>
</gene>
<reference evidence="1 2" key="1">
    <citation type="submission" date="2020-05" db="EMBL/GenBank/DDBJ databases">
        <title>Genome Sequencing of Type Strains.</title>
        <authorList>
            <person name="Lemaire J.F."/>
            <person name="Inderbitzin P."/>
            <person name="Gregorio O.A."/>
            <person name="Collins S.B."/>
            <person name="Wespe N."/>
            <person name="Knight-Connoni V."/>
        </authorList>
    </citation>
    <scope>NUCLEOTIDE SEQUENCE [LARGE SCALE GENOMIC DNA]</scope>
    <source>
        <strain evidence="1 2">ATCC 19096</strain>
    </source>
</reference>
<sequence>MQSIADQLRRSVPCADADAWLDDLAFWDAMRGFDCFDGADSTFVRVYAHAASVQQTLEDWSDTINTERAVARGQNWYVIGPPGVVNALNVPKDAPKIASDLGVPARLTAEQDYLTTCARFVASEGERYVKHPGKRSGSAKQYETLFPGVTAELHAAIDDLGRTRIGKIPDTERWIAALSTIGPRVKAKCVATYDHVRDTVNPLEGTP</sequence>
<accession>A0ABX2MBZ4</accession>
<organism evidence="1 2">
    <name type="scientific">Curtobacterium pusillum</name>
    <dbReference type="NCBI Taxonomy" id="69373"/>
    <lineage>
        <taxon>Bacteria</taxon>
        <taxon>Bacillati</taxon>
        <taxon>Actinomycetota</taxon>
        <taxon>Actinomycetes</taxon>
        <taxon>Micrococcales</taxon>
        <taxon>Microbacteriaceae</taxon>
        <taxon>Curtobacterium</taxon>
    </lineage>
</organism>
<keyword evidence="2" id="KW-1185">Reference proteome</keyword>
<dbReference type="Proteomes" id="UP000573001">
    <property type="component" value="Unassembled WGS sequence"/>
</dbReference>
<dbReference type="RefSeq" id="WP_175352467.1">
    <property type="nucleotide sequence ID" value="NZ_BAAAWQ010000001.1"/>
</dbReference>
<name>A0ABX2MBZ4_9MICO</name>
<evidence type="ECO:0000313" key="2">
    <source>
        <dbReference type="Proteomes" id="UP000573001"/>
    </source>
</evidence>
<protein>
    <submittedName>
        <fullName evidence="1">Uncharacterized protein</fullName>
    </submittedName>
</protein>
<dbReference type="EMBL" id="JABMCE010000084">
    <property type="protein sequence ID" value="NUU15013.1"/>
    <property type="molecule type" value="Genomic_DNA"/>
</dbReference>
<proteinExistence type="predicted"/>
<comment type="caution">
    <text evidence="1">The sequence shown here is derived from an EMBL/GenBank/DDBJ whole genome shotgun (WGS) entry which is preliminary data.</text>
</comment>